<sequence length="70" mass="7675">MIILGIFLWALWVLLILAVVVAGWVWIDDFWGWGDSTKLTPRICGTAIRLIAAAAVLSIVIGVPPEMGWV</sequence>
<feature type="transmembrane region" description="Helical" evidence="1">
    <location>
        <begin position="39"/>
        <end position="63"/>
    </location>
</feature>
<organism evidence="2 3">
    <name type="scientific">Arthrobacter phage Mufasa8</name>
    <dbReference type="NCBI Taxonomy" id="2656526"/>
    <lineage>
        <taxon>Viruses</taxon>
        <taxon>Duplodnaviria</taxon>
        <taxon>Heunggongvirae</taxon>
        <taxon>Uroviricota</taxon>
        <taxon>Caudoviricetes</taxon>
        <taxon>Mufasoctovirus</taxon>
        <taxon>Mufasoctovirus mufasa8</taxon>
    </lineage>
</organism>
<reference evidence="2 3" key="1">
    <citation type="submission" date="2019-10" db="EMBL/GenBank/DDBJ databases">
        <authorList>
            <person name="Garlena R.A."/>
            <person name="Russell D.A."/>
            <person name="Pope W.H."/>
            <person name="Jacobs-Sera D."/>
            <person name="Hatfull G.F."/>
        </authorList>
    </citation>
    <scope>NUCLEOTIDE SEQUENCE [LARGE SCALE GENOMIC DNA]</scope>
</reference>
<keyword evidence="3" id="KW-1185">Reference proteome</keyword>
<accession>A0A649VNC5</accession>
<keyword evidence="1" id="KW-1133">Transmembrane helix</keyword>
<keyword evidence="1" id="KW-0812">Transmembrane</keyword>
<name>A0A649VNC5_9CAUD</name>
<feature type="transmembrane region" description="Helical" evidence="1">
    <location>
        <begin position="6"/>
        <end position="27"/>
    </location>
</feature>
<keyword evidence="1" id="KW-0472">Membrane</keyword>
<evidence type="ECO:0000256" key="1">
    <source>
        <dbReference type="SAM" id="Phobius"/>
    </source>
</evidence>
<evidence type="ECO:0000313" key="3">
    <source>
        <dbReference type="Proteomes" id="UP000427282"/>
    </source>
</evidence>
<proteinExistence type="predicted"/>
<dbReference type="RefSeq" id="YP_009885161.1">
    <property type="nucleotide sequence ID" value="NC_049478.1"/>
</dbReference>
<protein>
    <submittedName>
        <fullName evidence="2">Membrane protein</fullName>
    </submittedName>
</protein>
<dbReference type="EMBL" id="MN586027">
    <property type="protein sequence ID" value="QGJ93529.1"/>
    <property type="molecule type" value="Genomic_DNA"/>
</dbReference>
<evidence type="ECO:0000313" key="2">
    <source>
        <dbReference type="EMBL" id="QGJ93529.1"/>
    </source>
</evidence>
<dbReference type="KEGG" id="vg:55814533"/>
<dbReference type="GeneID" id="55814533"/>
<gene>
    <name evidence="2" type="primary">81</name>
    <name evidence="2" type="ORF">SEA_MUFASA8_81</name>
</gene>
<dbReference type="Proteomes" id="UP000427282">
    <property type="component" value="Segment"/>
</dbReference>